<evidence type="ECO:0000313" key="2">
    <source>
        <dbReference type="Proteomes" id="UP000015102"/>
    </source>
</evidence>
<dbReference type="AlphaFoldDB" id="T1GQ20"/>
<proteinExistence type="predicted"/>
<reference evidence="1" key="2">
    <citation type="submission" date="2015-06" db="UniProtKB">
        <authorList>
            <consortium name="EnsemblMetazoa"/>
        </authorList>
    </citation>
    <scope>IDENTIFICATION</scope>
</reference>
<dbReference type="Proteomes" id="UP000015102">
    <property type="component" value="Unassembled WGS sequence"/>
</dbReference>
<protein>
    <recommendedName>
        <fullName evidence="3">Kazal-like domain-containing protein</fullName>
    </recommendedName>
</protein>
<evidence type="ECO:0008006" key="3">
    <source>
        <dbReference type="Google" id="ProtNLM"/>
    </source>
</evidence>
<reference evidence="2" key="1">
    <citation type="submission" date="2013-02" db="EMBL/GenBank/DDBJ databases">
        <authorList>
            <person name="Hughes D."/>
        </authorList>
    </citation>
    <scope>NUCLEOTIDE SEQUENCE</scope>
    <source>
        <strain>Durham</strain>
        <strain evidence="2">NC isolate 2 -- Noor lab</strain>
    </source>
</reference>
<dbReference type="EnsemblMetazoa" id="MESCA005718-RA">
    <property type="protein sequence ID" value="MESCA005718-PA"/>
    <property type="gene ID" value="MESCA005718"/>
</dbReference>
<organism evidence="1 2">
    <name type="scientific">Megaselia scalaris</name>
    <name type="common">Humpbacked fly</name>
    <name type="synonym">Phora scalaris</name>
    <dbReference type="NCBI Taxonomy" id="36166"/>
    <lineage>
        <taxon>Eukaryota</taxon>
        <taxon>Metazoa</taxon>
        <taxon>Ecdysozoa</taxon>
        <taxon>Arthropoda</taxon>
        <taxon>Hexapoda</taxon>
        <taxon>Insecta</taxon>
        <taxon>Pterygota</taxon>
        <taxon>Neoptera</taxon>
        <taxon>Endopterygota</taxon>
        <taxon>Diptera</taxon>
        <taxon>Brachycera</taxon>
        <taxon>Muscomorpha</taxon>
        <taxon>Platypezoidea</taxon>
        <taxon>Phoridae</taxon>
        <taxon>Megaseliini</taxon>
        <taxon>Megaselia</taxon>
    </lineage>
</organism>
<name>T1GQ20_MEGSC</name>
<evidence type="ECO:0000313" key="1">
    <source>
        <dbReference type="EnsemblMetazoa" id="MESCA005718-PA"/>
    </source>
</evidence>
<sequence>MLAALVSASDNTECRECPPSKFPLCATNGDCYKDFGNICFLEEFNKCKEKNKYSGPDFVKEPFPFCPVDVKRCDF</sequence>
<dbReference type="HOGENOM" id="CLU_2673916_0_0_1"/>
<accession>T1GQ20</accession>
<keyword evidence="2" id="KW-1185">Reference proteome</keyword>
<dbReference type="Gene3D" id="3.30.60.30">
    <property type="match status" value="1"/>
</dbReference>
<dbReference type="EMBL" id="CAQQ02069114">
    <property type="status" value="NOT_ANNOTATED_CDS"/>
    <property type="molecule type" value="Genomic_DNA"/>
</dbReference>